<evidence type="ECO:0000256" key="1">
    <source>
        <dbReference type="ARBA" id="ARBA00023015"/>
    </source>
</evidence>
<sequence length="56" mass="6364">MKRARELLTHFPEMKMTDIAAEIGLGDNPQYFSQLFKKYEGITPSQFSSAPGQEDI</sequence>
<dbReference type="InterPro" id="IPR018060">
    <property type="entry name" value="HTH_AraC"/>
</dbReference>
<evidence type="ECO:0000313" key="5">
    <source>
        <dbReference type="Proteomes" id="UP000004968"/>
    </source>
</evidence>
<evidence type="ECO:0000256" key="2">
    <source>
        <dbReference type="ARBA" id="ARBA00023163"/>
    </source>
</evidence>
<protein>
    <submittedName>
        <fullName evidence="4">Transcriptional regulator, AraC family</fullName>
    </submittedName>
</protein>
<dbReference type="HOGENOM" id="CLU_000445_81_20_9"/>
<dbReference type="Proteomes" id="UP000004968">
    <property type="component" value="Unassembled WGS sequence"/>
</dbReference>
<proteinExistence type="predicted"/>
<dbReference type="EMBL" id="ACIO01000290">
    <property type="protein sequence ID" value="EFC98284.1"/>
    <property type="molecule type" value="Genomic_DNA"/>
</dbReference>
<comment type="caution">
    <text evidence="4">The sequence shown here is derived from an EMBL/GenBank/DDBJ whole genome shotgun (WGS) entry which is preliminary data.</text>
</comment>
<evidence type="ECO:0000259" key="3">
    <source>
        <dbReference type="PROSITE" id="PS01124"/>
    </source>
</evidence>
<feature type="domain" description="HTH araC/xylS-type" evidence="3">
    <location>
        <begin position="1"/>
        <end position="50"/>
    </location>
</feature>
<dbReference type="AlphaFoldDB" id="D3AIS4"/>
<gene>
    <name evidence="4" type="ORF">CLOSTHATH_03514</name>
</gene>
<dbReference type="InterPro" id="IPR009057">
    <property type="entry name" value="Homeodomain-like_sf"/>
</dbReference>
<dbReference type="PROSITE" id="PS01124">
    <property type="entry name" value="HTH_ARAC_FAMILY_2"/>
    <property type="match status" value="1"/>
</dbReference>
<dbReference type="SUPFAM" id="SSF46689">
    <property type="entry name" value="Homeodomain-like"/>
    <property type="match status" value="1"/>
</dbReference>
<name>D3AIS4_9FIRM</name>
<keyword evidence="2" id="KW-0804">Transcription</keyword>
<organism evidence="4 5">
    <name type="scientific">Hungatella hathewayi DSM 13479</name>
    <dbReference type="NCBI Taxonomy" id="566550"/>
    <lineage>
        <taxon>Bacteria</taxon>
        <taxon>Bacillati</taxon>
        <taxon>Bacillota</taxon>
        <taxon>Clostridia</taxon>
        <taxon>Lachnospirales</taxon>
        <taxon>Lachnospiraceae</taxon>
        <taxon>Hungatella</taxon>
    </lineage>
</organism>
<reference evidence="4 5" key="1">
    <citation type="submission" date="2010-01" db="EMBL/GenBank/DDBJ databases">
        <authorList>
            <person name="Weinstock G."/>
            <person name="Sodergren E."/>
            <person name="Clifton S."/>
            <person name="Fulton L."/>
            <person name="Fulton B."/>
            <person name="Courtney L."/>
            <person name="Fronick C."/>
            <person name="Harrison M."/>
            <person name="Strong C."/>
            <person name="Farmer C."/>
            <person name="Delahaunty K."/>
            <person name="Markovic C."/>
            <person name="Hall O."/>
            <person name="Minx P."/>
            <person name="Tomlinson C."/>
            <person name="Mitreva M."/>
            <person name="Nelson J."/>
            <person name="Hou S."/>
            <person name="Wollam A."/>
            <person name="Pepin K.H."/>
            <person name="Johnson M."/>
            <person name="Bhonagiri V."/>
            <person name="Nash W.E."/>
            <person name="Warren W."/>
            <person name="Chinwalla A."/>
            <person name="Mardis E.R."/>
            <person name="Wilson R.K."/>
        </authorList>
    </citation>
    <scope>NUCLEOTIDE SEQUENCE [LARGE SCALE GENOMIC DNA]</scope>
    <source>
        <strain evidence="4 5">DSM 13479</strain>
    </source>
</reference>
<dbReference type="Gene3D" id="1.10.10.60">
    <property type="entry name" value="Homeodomain-like"/>
    <property type="match status" value="1"/>
</dbReference>
<dbReference type="Pfam" id="PF00165">
    <property type="entry name" value="HTH_AraC"/>
    <property type="match status" value="1"/>
</dbReference>
<dbReference type="GO" id="GO:0003700">
    <property type="term" value="F:DNA-binding transcription factor activity"/>
    <property type="evidence" value="ECO:0007669"/>
    <property type="project" value="InterPro"/>
</dbReference>
<evidence type="ECO:0000313" key="4">
    <source>
        <dbReference type="EMBL" id="EFC98284.1"/>
    </source>
</evidence>
<keyword evidence="1" id="KW-0805">Transcription regulation</keyword>
<accession>D3AIS4</accession>
<dbReference type="GO" id="GO:0043565">
    <property type="term" value="F:sequence-specific DNA binding"/>
    <property type="evidence" value="ECO:0007669"/>
    <property type="project" value="InterPro"/>
</dbReference>